<evidence type="ECO:0000256" key="1">
    <source>
        <dbReference type="ARBA" id="ARBA00001947"/>
    </source>
</evidence>
<evidence type="ECO:0000256" key="2">
    <source>
        <dbReference type="ARBA" id="ARBA00022723"/>
    </source>
</evidence>
<evidence type="ECO:0000313" key="9">
    <source>
        <dbReference type="Proteomes" id="UP000287166"/>
    </source>
</evidence>
<dbReference type="InterPro" id="IPR029752">
    <property type="entry name" value="D-isomer_DH_CS1"/>
</dbReference>
<protein>
    <submittedName>
        <fullName evidence="8">NADP-dependent alcohol dehydrogenase 6</fullName>
    </submittedName>
</protein>
<gene>
    <name evidence="8" type="ORF">SCP_0411790</name>
</gene>
<dbReference type="PANTHER" id="PTHR42683">
    <property type="entry name" value="ALDEHYDE REDUCTASE"/>
    <property type="match status" value="1"/>
</dbReference>
<dbReference type="OrthoDB" id="1879366at2759"/>
<dbReference type="Pfam" id="PF00107">
    <property type="entry name" value="ADH_zinc_N"/>
    <property type="match status" value="1"/>
</dbReference>
<dbReference type="InterPro" id="IPR013149">
    <property type="entry name" value="ADH-like_C"/>
</dbReference>
<dbReference type="FunFam" id="3.40.50.720:FF:000022">
    <property type="entry name" value="Cinnamyl alcohol dehydrogenase"/>
    <property type="match status" value="1"/>
</dbReference>
<keyword evidence="4" id="KW-0560">Oxidoreductase</keyword>
<comment type="caution">
    <text evidence="8">The sequence shown here is derived from an EMBL/GenBank/DDBJ whole genome shotgun (WGS) entry which is preliminary data.</text>
</comment>
<dbReference type="PROSITE" id="PS00065">
    <property type="entry name" value="D_2_HYDROXYACID_DH_1"/>
    <property type="match status" value="1"/>
</dbReference>
<comment type="cofactor">
    <cofactor evidence="1 5">
        <name>Zn(2+)</name>
        <dbReference type="ChEBI" id="CHEBI:29105"/>
    </cofactor>
</comment>
<dbReference type="Gene3D" id="3.90.180.10">
    <property type="entry name" value="Medium-chain alcohol dehydrogenases, catalytic domain"/>
    <property type="match status" value="1"/>
</dbReference>
<dbReference type="InterPro" id="IPR013154">
    <property type="entry name" value="ADH-like_N"/>
</dbReference>
<evidence type="ECO:0000256" key="5">
    <source>
        <dbReference type="RuleBase" id="RU361277"/>
    </source>
</evidence>
<dbReference type="InterPro" id="IPR036291">
    <property type="entry name" value="NAD(P)-bd_dom_sf"/>
</dbReference>
<evidence type="ECO:0000256" key="4">
    <source>
        <dbReference type="ARBA" id="ARBA00023002"/>
    </source>
</evidence>
<dbReference type="InterPro" id="IPR011032">
    <property type="entry name" value="GroES-like_sf"/>
</dbReference>
<feature type="domain" description="Alcohol dehydrogenase-like C-terminal" evidence="6">
    <location>
        <begin position="326"/>
        <end position="454"/>
    </location>
</feature>
<dbReference type="RefSeq" id="XP_027613707.1">
    <property type="nucleotide sequence ID" value="XM_027757906.1"/>
</dbReference>
<dbReference type="InterPro" id="IPR047109">
    <property type="entry name" value="CAD-like"/>
</dbReference>
<dbReference type="Pfam" id="PF08240">
    <property type="entry name" value="ADH_N"/>
    <property type="match status" value="1"/>
</dbReference>
<dbReference type="STRING" id="139825.A0A401GKX2"/>
<name>A0A401GKX2_9APHY</name>
<dbReference type="Proteomes" id="UP000287166">
    <property type="component" value="Unassembled WGS sequence"/>
</dbReference>
<dbReference type="GO" id="GO:0016616">
    <property type="term" value="F:oxidoreductase activity, acting on the CH-OH group of donors, NAD or NADP as acceptor"/>
    <property type="evidence" value="ECO:0007669"/>
    <property type="project" value="InterPro"/>
</dbReference>
<dbReference type="SUPFAM" id="SSF50129">
    <property type="entry name" value="GroES-like"/>
    <property type="match status" value="1"/>
</dbReference>
<keyword evidence="3 5" id="KW-0862">Zinc</keyword>
<keyword evidence="2 5" id="KW-0479">Metal-binding</keyword>
<dbReference type="CDD" id="cd05283">
    <property type="entry name" value="CAD1"/>
    <property type="match status" value="1"/>
</dbReference>
<feature type="domain" description="Alcohol dehydrogenase-like N-terminal" evidence="7">
    <location>
        <begin position="169"/>
        <end position="287"/>
    </location>
</feature>
<sequence>MFPPLFKLTLITKKLTSPPAQEDANCLSGWIAVDPQGHPKREPIQWPLFGGFIIQQPSIAVSREAYSDAPASNGGQSRHWCSVSYLHTRIAAVQAQESKKSVPQLTCNNDVNWHADGLEPLLFSYQIVPFRPFPTATMSAVEFKGYALTDTKKWSDLKVVEFKPKTFLEDDVELRITHCGVCDSDVHTLSQGWGETTNLPLIVGHEIVGVVIRVGSNVTEFKPGERVGIGAQIGSCMKCQRCKHDQENYCREIIYTYNASYPDGVATQGGYSTAIRAHQQFVFAIPDALESRYAASMLCAGLTMFAPLKLNGAGPGKKVGIVGIGGLGHYGILFAKALGAGVYAFTHSPSKIEDAKKMGADHVIDTGASDFHEPLYGELDLIVTTLDNFSPDRPLQTYTSMLRVFGKLVNVGVPDADNLLPPMHAMSLCFNGAFFSGSHLGSKVDCNDMLKLAAEKGVKPWIQELPMS</sequence>
<evidence type="ECO:0000313" key="8">
    <source>
        <dbReference type="EMBL" id="GBE82794.1"/>
    </source>
</evidence>
<evidence type="ECO:0000259" key="7">
    <source>
        <dbReference type="Pfam" id="PF08240"/>
    </source>
</evidence>
<reference evidence="8 9" key="1">
    <citation type="journal article" date="2018" name="Sci. Rep.">
        <title>Genome sequence of the cauliflower mushroom Sparassis crispa (Hanabiratake) and its association with beneficial usage.</title>
        <authorList>
            <person name="Kiyama R."/>
            <person name="Furutani Y."/>
            <person name="Kawaguchi K."/>
            <person name="Nakanishi T."/>
        </authorList>
    </citation>
    <scope>NUCLEOTIDE SEQUENCE [LARGE SCALE GENOMIC DNA]</scope>
</reference>
<proteinExistence type="inferred from homology"/>
<evidence type="ECO:0000259" key="6">
    <source>
        <dbReference type="Pfam" id="PF00107"/>
    </source>
</evidence>
<dbReference type="PROSITE" id="PS00059">
    <property type="entry name" value="ADH_ZINC"/>
    <property type="match status" value="1"/>
</dbReference>
<accession>A0A401GKX2</accession>
<keyword evidence="9" id="KW-1185">Reference proteome</keyword>
<dbReference type="GeneID" id="38779711"/>
<organism evidence="8 9">
    <name type="scientific">Sparassis crispa</name>
    <dbReference type="NCBI Taxonomy" id="139825"/>
    <lineage>
        <taxon>Eukaryota</taxon>
        <taxon>Fungi</taxon>
        <taxon>Dikarya</taxon>
        <taxon>Basidiomycota</taxon>
        <taxon>Agaricomycotina</taxon>
        <taxon>Agaricomycetes</taxon>
        <taxon>Polyporales</taxon>
        <taxon>Sparassidaceae</taxon>
        <taxon>Sparassis</taxon>
    </lineage>
</organism>
<dbReference type="Gene3D" id="3.40.50.720">
    <property type="entry name" value="NAD(P)-binding Rossmann-like Domain"/>
    <property type="match status" value="1"/>
</dbReference>
<dbReference type="InParanoid" id="A0A401GKX2"/>
<comment type="similarity">
    <text evidence="5">Belongs to the zinc-containing alcohol dehydrogenase family.</text>
</comment>
<evidence type="ECO:0000256" key="3">
    <source>
        <dbReference type="ARBA" id="ARBA00022833"/>
    </source>
</evidence>
<dbReference type="AlphaFoldDB" id="A0A401GKX2"/>
<dbReference type="InterPro" id="IPR002328">
    <property type="entry name" value="ADH_Zn_CS"/>
</dbReference>
<dbReference type="SUPFAM" id="SSF51735">
    <property type="entry name" value="NAD(P)-binding Rossmann-fold domains"/>
    <property type="match status" value="1"/>
</dbReference>
<dbReference type="EMBL" id="BFAD01000004">
    <property type="protein sequence ID" value="GBE82794.1"/>
    <property type="molecule type" value="Genomic_DNA"/>
</dbReference>
<dbReference type="GO" id="GO:0008270">
    <property type="term" value="F:zinc ion binding"/>
    <property type="evidence" value="ECO:0007669"/>
    <property type="project" value="InterPro"/>
</dbReference>